<protein>
    <recommendedName>
        <fullName evidence="2">BLOC-1-related complex subunit 6 C-terminal helix domain-containing protein</fullName>
    </recommendedName>
</protein>
<comment type="caution">
    <text evidence="3">The sequence shown here is derived from an EMBL/GenBank/DDBJ whole genome shotgun (WGS) entry which is preliminary data.</text>
</comment>
<gene>
    <name evidence="3" type="ORF">GSLYS_00001137001</name>
</gene>
<keyword evidence="4" id="KW-1185">Reference proteome</keyword>
<dbReference type="Proteomes" id="UP001497497">
    <property type="component" value="Unassembled WGS sequence"/>
</dbReference>
<evidence type="ECO:0000259" key="2">
    <source>
        <dbReference type="Pfam" id="PF10157"/>
    </source>
</evidence>
<reference evidence="3 4" key="1">
    <citation type="submission" date="2024-04" db="EMBL/GenBank/DDBJ databases">
        <authorList>
            <consortium name="Genoscope - CEA"/>
            <person name="William W."/>
        </authorList>
    </citation>
    <scope>NUCLEOTIDE SEQUENCE [LARGE SCALE GENOMIC DNA]</scope>
</reference>
<evidence type="ECO:0000313" key="4">
    <source>
        <dbReference type="Proteomes" id="UP001497497"/>
    </source>
</evidence>
<feature type="region of interest" description="Disordered" evidence="1">
    <location>
        <begin position="74"/>
        <end position="109"/>
    </location>
</feature>
<sequence length="403" mass="44191">MSALHNGLISEDMVKNVFDALKENTILSRQGKMEKFSNKKEQDSDHLSTAVNDANHLDPNRERCDTLPNLILPPKKDLRYSDDGPVVNEHDLPKESSHSGHTLEGGSKGEIIDINSTFGGENRVESSPSGHGLGENVAVTPEFTNAQRPESLSLPKPIQTIEQEQNKLHSINKNHTGDNFLDGNNLPQNVSQPIDIPEEGAHFIDESNSLSSSLPHGTIMRKGDMIQFVADDLQEKIKQSSPLSFVADTVSTNSRRSSVRSIASFSSSTSFATSSGVSRSPSSQFQQSPDDIPPIDATAVIELENHARRVADNLDLMMGNIRNNLHKMSAITIGCQDAYKRSVDITCDSVDASIKSMYALMAKCEELSASMGPVEQLATQMYPFISLFHIPLSYPSFISLFHI</sequence>
<evidence type="ECO:0000256" key="1">
    <source>
        <dbReference type="SAM" id="MobiDB-lite"/>
    </source>
</evidence>
<dbReference type="InterPro" id="IPR019314">
    <property type="entry name" value="BORCS6"/>
</dbReference>
<feature type="domain" description="BLOC-1-related complex subunit 6 C-terminal helix" evidence="2">
    <location>
        <begin position="293"/>
        <end position="381"/>
    </location>
</feature>
<feature type="compositionally biased region" description="Basic and acidic residues" evidence="1">
    <location>
        <begin position="74"/>
        <end position="98"/>
    </location>
</feature>
<name>A0AAV2H0R3_LYMST</name>
<dbReference type="PANTHER" id="PTHR13440:SF7">
    <property type="entry name" value="BLOC-1 RELATED COMPLEX SUBUNIT 6"/>
    <property type="match status" value="1"/>
</dbReference>
<dbReference type="GO" id="GO:0099078">
    <property type="term" value="C:BORC complex"/>
    <property type="evidence" value="ECO:0007669"/>
    <property type="project" value="TreeGrafter"/>
</dbReference>
<dbReference type="GO" id="GO:0032418">
    <property type="term" value="P:lysosome localization"/>
    <property type="evidence" value="ECO:0007669"/>
    <property type="project" value="TreeGrafter"/>
</dbReference>
<dbReference type="Pfam" id="PF10157">
    <property type="entry name" value="BORCS6"/>
    <property type="match status" value="1"/>
</dbReference>
<proteinExistence type="predicted"/>
<dbReference type="PANTHER" id="PTHR13440">
    <property type="entry name" value="BLOC-1 RELATED COMPLEX SUBUNIT 6"/>
    <property type="match status" value="1"/>
</dbReference>
<dbReference type="AlphaFoldDB" id="A0AAV2H0R3"/>
<evidence type="ECO:0000313" key="3">
    <source>
        <dbReference type="EMBL" id="CAL1526960.1"/>
    </source>
</evidence>
<dbReference type="InterPro" id="IPR046465">
    <property type="entry name" value="BORCS6_C"/>
</dbReference>
<organism evidence="3 4">
    <name type="scientific">Lymnaea stagnalis</name>
    <name type="common">Great pond snail</name>
    <name type="synonym">Helix stagnalis</name>
    <dbReference type="NCBI Taxonomy" id="6523"/>
    <lineage>
        <taxon>Eukaryota</taxon>
        <taxon>Metazoa</taxon>
        <taxon>Spiralia</taxon>
        <taxon>Lophotrochozoa</taxon>
        <taxon>Mollusca</taxon>
        <taxon>Gastropoda</taxon>
        <taxon>Heterobranchia</taxon>
        <taxon>Euthyneura</taxon>
        <taxon>Panpulmonata</taxon>
        <taxon>Hygrophila</taxon>
        <taxon>Lymnaeoidea</taxon>
        <taxon>Lymnaeidae</taxon>
        <taxon>Lymnaea</taxon>
    </lineage>
</organism>
<feature type="non-terminal residue" evidence="3">
    <location>
        <position position="403"/>
    </location>
</feature>
<feature type="region of interest" description="Disordered" evidence="1">
    <location>
        <begin position="270"/>
        <end position="292"/>
    </location>
</feature>
<dbReference type="EMBL" id="CAXITT010000011">
    <property type="protein sequence ID" value="CAL1526960.1"/>
    <property type="molecule type" value="Genomic_DNA"/>
</dbReference>
<accession>A0AAV2H0R3</accession>